<dbReference type="KEGG" id="esc:Entcl_1382"/>
<evidence type="ECO:0000256" key="6">
    <source>
        <dbReference type="SAM" id="Phobius"/>
    </source>
</evidence>
<dbReference type="STRING" id="701347.Entcl_1382"/>
<feature type="transmembrane region" description="Helical" evidence="6">
    <location>
        <begin position="121"/>
        <end position="144"/>
    </location>
</feature>
<dbReference type="PANTHER" id="PTHR45138:SF9">
    <property type="entry name" value="DIGUANYLATE CYCLASE DGCM-RELATED"/>
    <property type="match status" value="1"/>
</dbReference>
<dbReference type="EMBL" id="CP002272">
    <property type="protein sequence ID" value="ADO47646.1"/>
    <property type="molecule type" value="Genomic_DNA"/>
</dbReference>
<reference evidence="9" key="1">
    <citation type="submission" date="2010-10" db="EMBL/GenBank/DDBJ databases">
        <title>Complete sequence of Enterobacter cloacae SCF1.</title>
        <authorList>
            <consortium name="US DOE Joint Genome Institute"/>
            <person name="Lucas S."/>
            <person name="Copeland A."/>
            <person name="Lapidus A."/>
            <person name="Cheng J.-F."/>
            <person name="Bruce D."/>
            <person name="Goodwin L."/>
            <person name="Pitluck S."/>
            <person name="Davenport K."/>
            <person name="Detter J.C."/>
            <person name="Han C."/>
            <person name="Tapia R."/>
            <person name="Land M."/>
            <person name="Hauser L."/>
            <person name="Chang Y.-J."/>
            <person name="Jeffries C."/>
            <person name="Kyrpides N."/>
            <person name="Ivanova N."/>
            <person name="Mikhailova N."/>
            <person name="DeAngelis K."/>
            <person name="Arkin A.P."/>
            <person name="Chivian D."/>
            <person name="Edwards B."/>
            <person name="Woo H."/>
            <person name="Hazen T.C."/>
            <person name="Woyke T."/>
        </authorList>
    </citation>
    <scope>NUCLEOTIDE SEQUENCE [LARGE SCALE GENOMIC DNA]</scope>
    <source>
        <strain evidence="9">SCF1</strain>
    </source>
</reference>
<dbReference type="InterPro" id="IPR000160">
    <property type="entry name" value="GGDEF_dom"/>
</dbReference>
<feature type="transmembrane region" description="Helical" evidence="6">
    <location>
        <begin position="224"/>
        <end position="242"/>
    </location>
</feature>
<organism evidence="8 9">
    <name type="scientific">Enterobacter lignolyticus (strain SCF1)</name>
    <dbReference type="NCBI Taxonomy" id="701347"/>
    <lineage>
        <taxon>Bacteria</taxon>
        <taxon>Pseudomonadati</taxon>
        <taxon>Pseudomonadota</taxon>
        <taxon>Gammaproteobacteria</taxon>
        <taxon>Enterobacterales</taxon>
        <taxon>Enterobacteriaceae</taxon>
        <taxon>Pluralibacter</taxon>
    </lineage>
</organism>
<dbReference type="SUPFAM" id="SSF55073">
    <property type="entry name" value="Nucleotide cyclase"/>
    <property type="match status" value="1"/>
</dbReference>
<gene>
    <name evidence="8" type="ordered locus">Entcl_1382</name>
</gene>
<keyword evidence="6" id="KW-0812">Transmembrane</keyword>
<feature type="transmembrane region" description="Helical" evidence="6">
    <location>
        <begin position="46"/>
        <end position="68"/>
    </location>
</feature>
<keyword evidence="4" id="KW-0547">Nucleotide-binding</keyword>
<dbReference type="CDD" id="cd01949">
    <property type="entry name" value="GGDEF"/>
    <property type="match status" value="1"/>
</dbReference>
<dbReference type="PROSITE" id="PS50887">
    <property type="entry name" value="GGDEF"/>
    <property type="match status" value="1"/>
</dbReference>
<dbReference type="EC" id="2.7.7.65" evidence="3"/>
<feature type="transmembrane region" description="Helical" evidence="6">
    <location>
        <begin position="80"/>
        <end position="101"/>
    </location>
</feature>
<keyword evidence="6" id="KW-1133">Transmembrane helix</keyword>
<evidence type="ECO:0000256" key="2">
    <source>
        <dbReference type="ARBA" id="ARBA00004665"/>
    </source>
</evidence>
<feature type="transmembrane region" description="Helical" evidence="6">
    <location>
        <begin position="196"/>
        <end position="217"/>
    </location>
</feature>
<dbReference type="FunFam" id="3.30.70.270:FF:000001">
    <property type="entry name" value="Diguanylate cyclase domain protein"/>
    <property type="match status" value="1"/>
</dbReference>
<evidence type="ECO:0000256" key="4">
    <source>
        <dbReference type="ARBA" id="ARBA00023134"/>
    </source>
</evidence>
<dbReference type="InterPro" id="IPR050469">
    <property type="entry name" value="Diguanylate_Cyclase"/>
</dbReference>
<dbReference type="InterPro" id="IPR029787">
    <property type="entry name" value="Nucleotide_cyclase"/>
</dbReference>
<keyword evidence="6" id="KW-0472">Membrane</keyword>
<proteinExistence type="predicted"/>
<evidence type="ECO:0000256" key="5">
    <source>
        <dbReference type="ARBA" id="ARBA00034247"/>
    </source>
</evidence>
<evidence type="ECO:0000259" key="7">
    <source>
        <dbReference type="PROSITE" id="PS50887"/>
    </source>
</evidence>
<comment type="catalytic activity">
    <reaction evidence="5">
        <text>2 GTP = 3',3'-c-di-GMP + 2 diphosphate</text>
        <dbReference type="Rhea" id="RHEA:24898"/>
        <dbReference type="ChEBI" id="CHEBI:33019"/>
        <dbReference type="ChEBI" id="CHEBI:37565"/>
        <dbReference type="ChEBI" id="CHEBI:58805"/>
        <dbReference type="EC" id="2.7.7.65"/>
    </reaction>
</comment>
<dbReference type="InterPro" id="IPR043128">
    <property type="entry name" value="Rev_trsase/Diguanyl_cyclase"/>
</dbReference>
<evidence type="ECO:0000256" key="3">
    <source>
        <dbReference type="ARBA" id="ARBA00012528"/>
    </source>
</evidence>
<dbReference type="GO" id="GO:0052621">
    <property type="term" value="F:diguanylate cyclase activity"/>
    <property type="evidence" value="ECO:0007669"/>
    <property type="project" value="UniProtKB-EC"/>
</dbReference>
<keyword evidence="4" id="KW-0342">GTP-binding</keyword>
<dbReference type="NCBIfam" id="TIGR00254">
    <property type="entry name" value="GGDEF"/>
    <property type="match status" value="1"/>
</dbReference>
<reference evidence="8 9" key="2">
    <citation type="journal article" date="2011" name="Stand. Genomic Sci.">
        <title>Complete genome sequence of 'Enterobacter lignolyticus' SCF1.</title>
        <authorList>
            <person name="Deangelis K.M."/>
            <person name="D'Haeseleer P."/>
            <person name="Chivian D."/>
            <person name="Fortney J.L."/>
            <person name="Khudyakov J."/>
            <person name="Simmons B."/>
            <person name="Woo H."/>
            <person name="Arkin A.P."/>
            <person name="Davenport K.W."/>
            <person name="Goodwin L."/>
            <person name="Chen A."/>
            <person name="Ivanova N."/>
            <person name="Kyrpides N.C."/>
            <person name="Mavromatis K."/>
            <person name="Woyke T."/>
            <person name="Hazen T.C."/>
        </authorList>
    </citation>
    <scope>NUCLEOTIDE SEQUENCE [LARGE SCALE GENOMIC DNA]</scope>
    <source>
        <strain evidence="8 9">SCF1</strain>
    </source>
</reference>
<keyword evidence="9" id="KW-1185">Reference proteome</keyword>
<dbReference type="AlphaFoldDB" id="E3GAB0"/>
<feature type="transmembrane region" description="Helical" evidence="6">
    <location>
        <begin position="262"/>
        <end position="280"/>
    </location>
</feature>
<sequence length="458" mass="53178">MARKFKLTNIFNFPKHSLQKFTAISILVFTILQTLAENTIQNTVSIAPVLLPIITITLLISYIIISILMILKYLSDKQCLFLVPVICAFTGSVVLNMYYFSSYPEGFIYKIITISNYNDYLIGYFYRNIMLMITILMSALLYGLRKHRLLSPENNIITVWVIINASIIMVALSWLSSSYYIKTNIDLTHQKISDFFPFWRPGVMFVAWCVILIIAIITTRFRNMYWTGIYFVCISYMLMSFQLITSEYSTDNMLYRTRMLEVLSTLVFVFILFINSFILYKNSNTKYKNAYQNSIRDHLTMLYNRRYFYDALMKLIPCITVKNPLSIIVCDIDFFKSINDKYGHQHGDKVIQFIAIKIQSLLRQNDILARIGGEEFALLLPGVNEENAKIIAERICHAVSQHDSKNTDIHQSERITISMGIYSATDNTMTEDVYISRADDAMYKAKHAGRNCVKVWQQ</sequence>
<evidence type="ECO:0000313" key="8">
    <source>
        <dbReference type="EMBL" id="ADO47646.1"/>
    </source>
</evidence>
<feature type="domain" description="GGDEF" evidence="7">
    <location>
        <begin position="323"/>
        <end position="458"/>
    </location>
</feature>
<dbReference type="Proteomes" id="UP000006872">
    <property type="component" value="Chromosome"/>
</dbReference>
<accession>E3GAB0</accession>
<feature type="transmembrane region" description="Helical" evidence="6">
    <location>
        <begin position="156"/>
        <end position="176"/>
    </location>
</feature>
<dbReference type="HOGENOM" id="CLU_000445_11_31_6"/>
<dbReference type="eggNOG" id="COG3706">
    <property type="taxonomic scope" value="Bacteria"/>
</dbReference>
<dbReference type="Pfam" id="PF17158">
    <property type="entry name" value="MASE4"/>
    <property type="match status" value="1"/>
</dbReference>
<name>E3GAB0_ENTLS</name>
<protein>
    <recommendedName>
        <fullName evidence="3">diguanylate cyclase</fullName>
        <ecNumber evidence="3">2.7.7.65</ecNumber>
    </recommendedName>
</protein>
<comment type="cofactor">
    <cofactor evidence="1">
        <name>Mg(2+)</name>
        <dbReference type="ChEBI" id="CHEBI:18420"/>
    </cofactor>
</comment>
<dbReference type="Pfam" id="PF00990">
    <property type="entry name" value="GGDEF"/>
    <property type="match status" value="1"/>
</dbReference>
<dbReference type="GO" id="GO:0005525">
    <property type="term" value="F:GTP binding"/>
    <property type="evidence" value="ECO:0007669"/>
    <property type="project" value="UniProtKB-KW"/>
</dbReference>
<evidence type="ECO:0000313" key="9">
    <source>
        <dbReference type="Proteomes" id="UP000006872"/>
    </source>
</evidence>
<dbReference type="Gene3D" id="3.30.70.270">
    <property type="match status" value="1"/>
</dbReference>
<dbReference type="SMART" id="SM00267">
    <property type="entry name" value="GGDEF"/>
    <property type="match status" value="1"/>
</dbReference>
<evidence type="ECO:0000256" key="1">
    <source>
        <dbReference type="ARBA" id="ARBA00001946"/>
    </source>
</evidence>
<dbReference type="InterPro" id="IPR033424">
    <property type="entry name" value="MASE4"/>
</dbReference>
<dbReference type="PANTHER" id="PTHR45138">
    <property type="entry name" value="REGULATORY COMPONENTS OF SENSORY TRANSDUCTION SYSTEM"/>
    <property type="match status" value="1"/>
</dbReference>
<comment type="pathway">
    <text evidence="2">Purine metabolism; 3',5'-cyclic di-GMP biosynthesis.</text>
</comment>